<dbReference type="Gene3D" id="3.30.40.10">
    <property type="entry name" value="Zinc/RING finger domain, C3HC4 (zinc finger)"/>
    <property type="match status" value="1"/>
</dbReference>
<sequence>MEDIVRENEEMKQKLVCTVCHDKVRCIVFLPCCHLFACERCDYSTSTCMKCNTIVKERLKVIQSVQAE</sequence>
<comment type="caution">
    <text evidence="1">The sequence shown here is derived from an EMBL/GenBank/DDBJ whole genome shotgun (WGS) entry which is preliminary data.</text>
</comment>
<name>A0A9D4CHH6_DREPO</name>
<reference evidence="1" key="2">
    <citation type="submission" date="2020-11" db="EMBL/GenBank/DDBJ databases">
        <authorList>
            <person name="McCartney M.A."/>
            <person name="Auch B."/>
            <person name="Kono T."/>
            <person name="Mallez S."/>
            <person name="Becker A."/>
            <person name="Gohl D.M."/>
            <person name="Silverstein K.A.T."/>
            <person name="Koren S."/>
            <person name="Bechman K.B."/>
            <person name="Herman A."/>
            <person name="Abrahante J.E."/>
            <person name="Garbe J."/>
        </authorList>
    </citation>
    <scope>NUCLEOTIDE SEQUENCE</scope>
    <source>
        <strain evidence="1">Duluth1</strain>
        <tissue evidence="1">Whole animal</tissue>
    </source>
</reference>
<proteinExistence type="predicted"/>
<accession>A0A9D4CHH6</accession>
<keyword evidence="2" id="KW-1185">Reference proteome</keyword>
<gene>
    <name evidence="1" type="ORF">DPMN_050262</name>
</gene>
<reference evidence="1" key="1">
    <citation type="journal article" date="2019" name="bioRxiv">
        <title>The Genome of the Zebra Mussel, Dreissena polymorpha: A Resource for Invasive Species Research.</title>
        <authorList>
            <person name="McCartney M.A."/>
            <person name="Auch B."/>
            <person name="Kono T."/>
            <person name="Mallez S."/>
            <person name="Zhang Y."/>
            <person name="Obille A."/>
            <person name="Becker A."/>
            <person name="Abrahante J.E."/>
            <person name="Garbe J."/>
            <person name="Badalamenti J.P."/>
            <person name="Herman A."/>
            <person name="Mangelson H."/>
            <person name="Liachko I."/>
            <person name="Sullivan S."/>
            <person name="Sone E.D."/>
            <person name="Koren S."/>
            <person name="Silverstein K.A.T."/>
            <person name="Beckman K.B."/>
            <person name="Gohl D.M."/>
        </authorList>
    </citation>
    <scope>NUCLEOTIDE SEQUENCE</scope>
    <source>
        <strain evidence="1">Duluth1</strain>
        <tissue evidence="1">Whole animal</tissue>
    </source>
</reference>
<dbReference type="EMBL" id="JAIWYP010000012">
    <property type="protein sequence ID" value="KAH3724445.1"/>
    <property type="molecule type" value="Genomic_DNA"/>
</dbReference>
<protein>
    <recommendedName>
        <fullName evidence="3">RING-type domain-containing protein</fullName>
    </recommendedName>
</protein>
<evidence type="ECO:0008006" key="3">
    <source>
        <dbReference type="Google" id="ProtNLM"/>
    </source>
</evidence>
<dbReference type="Pfam" id="PF13920">
    <property type="entry name" value="zf-C3HC4_3"/>
    <property type="match status" value="1"/>
</dbReference>
<dbReference type="Proteomes" id="UP000828390">
    <property type="component" value="Unassembled WGS sequence"/>
</dbReference>
<evidence type="ECO:0000313" key="1">
    <source>
        <dbReference type="EMBL" id="KAH3724445.1"/>
    </source>
</evidence>
<organism evidence="1 2">
    <name type="scientific">Dreissena polymorpha</name>
    <name type="common">Zebra mussel</name>
    <name type="synonym">Mytilus polymorpha</name>
    <dbReference type="NCBI Taxonomy" id="45954"/>
    <lineage>
        <taxon>Eukaryota</taxon>
        <taxon>Metazoa</taxon>
        <taxon>Spiralia</taxon>
        <taxon>Lophotrochozoa</taxon>
        <taxon>Mollusca</taxon>
        <taxon>Bivalvia</taxon>
        <taxon>Autobranchia</taxon>
        <taxon>Heteroconchia</taxon>
        <taxon>Euheterodonta</taxon>
        <taxon>Imparidentia</taxon>
        <taxon>Neoheterodontei</taxon>
        <taxon>Myida</taxon>
        <taxon>Dreissenoidea</taxon>
        <taxon>Dreissenidae</taxon>
        <taxon>Dreissena</taxon>
    </lineage>
</organism>
<dbReference type="InterPro" id="IPR013083">
    <property type="entry name" value="Znf_RING/FYVE/PHD"/>
</dbReference>
<dbReference type="AlphaFoldDB" id="A0A9D4CHH6"/>
<evidence type="ECO:0000313" key="2">
    <source>
        <dbReference type="Proteomes" id="UP000828390"/>
    </source>
</evidence>